<keyword evidence="6" id="KW-0687">Ribonucleoprotein</keyword>
<keyword evidence="11" id="KW-1185">Reference proteome</keyword>
<dbReference type="SMART" id="SM01103">
    <property type="entry name" value="CRS1_YhbY"/>
    <property type="match status" value="2"/>
</dbReference>
<dbReference type="GO" id="GO:0003723">
    <property type="term" value="F:RNA binding"/>
    <property type="evidence" value="ECO:0007669"/>
    <property type="project" value="UniProtKB-UniRule"/>
</dbReference>
<evidence type="ECO:0000256" key="5">
    <source>
        <dbReference type="ARBA" id="ARBA00023187"/>
    </source>
</evidence>
<dbReference type="FunFam" id="3.30.110.60:FF:000002">
    <property type="entry name" value="CRS2-associated factor 1, chloroplastic"/>
    <property type="match status" value="1"/>
</dbReference>
<proteinExistence type="predicted"/>
<comment type="caution">
    <text evidence="10">The sequence shown here is derived from an EMBL/GenBank/DDBJ whole genome shotgun (WGS) entry which is preliminary data.</text>
</comment>
<feature type="domain" description="CRM" evidence="9">
    <location>
        <begin position="280"/>
        <end position="376"/>
    </location>
</feature>
<dbReference type="GO" id="GO:0000373">
    <property type="term" value="P:Group II intron splicing"/>
    <property type="evidence" value="ECO:0007669"/>
    <property type="project" value="InterPro"/>
</dbReference>
<dbReference type="PANTHER" id="PTHR46247">
    <property type="entry name" value="CRS2-ASSOCIATED FACTOR 1, CHLOROPLASTIC"/>
    <property type="match status" value="1"/>
</dbReference>
<keyword evidence="5" id="KW-0508">mRNA splicing</keyword>
<evidence type="ECO:0000313" key="11">
    <source>
        <dbReference type="Proteomes" id="UP000036987"/>
    </source>
</evidence>
<evidence type="ECO:0000256" key="3">
    <source>
        <dbReference type="ARBA" id="ARBA00022884"/>
    </source>
</evidence>
<dbReference type="PROSITE" id="PS51295">
    <property type="entry name" value="CRM"/>
    <property type="match status" value="2"/>
</dbReference>
<dbReference type="Gene3D" id="3.30.110.60">
    <property type="entry name" value="YhbY-like"/>
    <property type="match status" value="2"/>
</dbReference>
<evidence type="ECO:0000259" key="9">
    <source>
        <dbReference type="PROSITE" id="PS51295"/>
    </source>
</evidence>
<keyword evidence="3 7" id="KW-0694">RNA-binding</keyword>
<organism evidence="10 11">
    <name type="scientific">Zostera marina</name>
    <name type="common">Eelgrass</name>
    <dbReference type="NCBI Taxonomy" id="29655"/>
    <lineage>
        <taxon>Eukaryota</taxon>
        <taxon>Viridiplantae</taxon>
        <taxon>Streptophyta</taxon>
        <taxon>Embryophyta</taxon>
        <taxon>Tracheophyta</taxon>
        <taxon>Spermatophyta</taxon>
        <taxon>Magnoliopsida</taxon>
        <taxon>Liliopsida</taxon>
        <taxon>Zosteraceae</taxon>
        <taxon>Zostera</taxon>
    </lineage>
</organism>
<sequence length="387" mass="44672">MFRHVKTLNLFFQRRRISTFDSTEPRSNLKRYNFVPPPTLAPSNFDGQVSTGRPEKRKHLKPRYRPPSSFDRDGEKVIHSDLPFDFRFSYTESNPGVKPIGLREPKYSPFGPGRVDRVWTGLSAPVVDPTVRRVDGEGTMTAKGTGRVKKFKSREDILGEPLTEAEKKILVDKAQRNRTKRQINLGRDGFTHNMLIDIHDNWKHTEAVRIKCLGVPTVDMENICSQLEEKSFGQIIYRQGSQIILYRGRHYYPKKRPVIPLMLWKPREPIYPKLIKTTIDGLTVDETKELRRRGLAAPSLTKLGKNGYYGNLVAMVRDAFLTDDIVRIDCKGLEKSDYRKIGYKLRNLVPCDLVTFEKEQVVVWKGKRKHDSNDELDENNNSSVEVE</sequence>
<dbReference type="OrthoDB" id="1911210at2759"/>
<gene>
    <name evidence="10" type="ORF">ZOSMA_241G00150</name>
</gene>
<evidence type="ECO:0000256" key="6">
    <source>
        <dbReference type="ARBA" id="ARBA00023274"/>
    </source>
</evidence>
<feature type="region of interest" description="Disordered" evidence="8">
    <location>
        <begin position="28"/>
        <end position="72"/>
    </location>
</feature>
<evidence type="ECO:0000256" key="4">
    <source>
        <dbReference type="ARBA" id="ARBA00022946"/>
    </source>
</evidence>
<evidence type="ECO:0000256" key="2">
    <source>
        <dbReference type="ARBA" id="ARBA00022737"/>
    </source>
</evidence>
<protein>
    <submittedName>
        <fullName evidence="10">CRS2-associated factor 1</fullName>
    </submittedName>
</protein>
<dbReference type="EMBL" id="LFYR01000845">
    <property type="protein sequence ID" value="KMZ68293.1"/>
    <property type="molecule type" value="Genomic_DNA"/>
</dbReference>
<feature type="compositionally biased region" description="Basic residues" evidence="8">
    <location>
        <begin position="55"/>
        <end position="64"/>
    </location>
</feature>
<accession>A0A0K9PGV8</accession>
<feature type="domain" description="CRM" evidence="9">
    <location>
        <begin position="160"/>
        <end position="258"/>
    </location>
</feature>
<dbReference type="GO" id="GO:0006397">
    <property type="term" value="P:mRNA processing"/>
    <property type="evidence" value="ECO:0007669"/>
    <property type="project" value="UniProtKB-KW"/>
</dbReference>
<keyword evidence="1" id="KW-0507">mRNA processing</keyword>
<reference evidence="11" key="1">
    <citation type="journal article" date="2016" name="Nature">
        <title>The genome of the seagrass Zostera marina reveals angiosperm adaptation to the sea.</title>
        <authorList>
            <person name="Olsen J.L."/>
            <person name="Rouze P."/>
            <person name="Verhelst B."/>
            <person name="Lin Y.-C."/>
            <person name="Bayer T."/>
            <person name="Collen J."/>
            <person name="Dattolo E."/>
            <person name="De Paoli E."/>
            <person name="Dittami S."/>
            <person name="Maumus F."/>
            <person name="Michel G."/>
            <person name="Kersting A."/>
            <person name="Lauritano C."/>
            <person name="Lohaus R."/>
            <person name="Toepel M."/>
            <person name="Tonon T."/>
            <person name="Vanneste K."/>
            <person name="Amirebrahimi M."/>
            <person name="Brakel J."/>
            <person name="Bostroem C."/>
            <person name="Chovatia M."/>
            <person name="Grimwood J."/>
            <person name="Jenkins J.W."/>
            <person name="Jueterbock A."/>
            <person name="Mraz A."/>
            <person name="Stam W.T."/>
            <person name="Tice H."/>
            <person name="Bornberg-Bauer E."/>
            <person name="Green P.J."/>
            <person name="Pearson G.A."/>
            <person name="Procaccini G."/>
            <person name="Duarte C.M."/>
            <person name="Schmutz J."/>
            <person name="Reusch T.B.H."/>
            <person name="Van de Peer Y."/>
        </authorList>
    </citation>
    <scope>NUCLEOTIDE SEQUENCE [LARGE SCALE GENOMIC DNA]</scope>
    <source>
        <strain evidence="11">cv. Finnish</strain>
    </source>
</reference>
<dbReference type="GO" id="GO:1990904">
    <property type="term" value="C:ribonucleoprotein complex"/>
    <property type="evidence" value="ECO:0007669"/>
    <property type="project" value="UniProtKB-KW"/>
</dbReference>
<dbReference type="PANTHER" id="PTHR46247:SF2">
    <property type="entry name" value="CRS2-ASSOCIATED FACTOR 1, MITOCHONDRIAL"/>
    <property type="match status" value="1"/>
</dbReference>
<keyword evidence="2" id="KW-0677">Repeat</keyword>
<evidence type="ECO:0000313" key="10">
    <source>
        <dbReference type="EMBL" id="KMZ68293.1"/>
    </source>
</evidence>
<dbReference type="SUPFAM" id="SSF75471">
    <property type="entry name" value="YhbY-like"/>
    <property type="match status" value="2"/>
</dbReference>
<dbReference type="AlphaFoldDB" id="A0A0K9PGV8"/>
<evidence type="ECO:0000256" key="1">
    <source>
        <dbReference type="ARBA" id="ARBA00022664"/>
    </source>
</evidence>
<dbReference type="Pfam" id="PF01985">
    <property type="entry name" value="CRS1_YhbY"/>
    <property type="match status" value="2"/>
</dbReference>
<dbReference type="InterPro" id="IPR044599">
    <property type="entry name" value="CAF1P_plant"/>
</dbReference>
<evidence type="ECO:0000256" key="7">
    <source>
        <dbReference type="PROSITE-ProRule" id="PRU00626"/>
    </source>
</evidence>
<dbReference type="InterPro" id="IPR035920">
    <property type="entry name" value="YhbY-like_sf"/>
</dbReference>
<dbReference type="Proteomes" id="UP000036987">
    <property type="component" value="Unassembled WGS sequence"/>
</dbReference>
<feature type="compositionally biased region" description="Polar residues" evidence="8">
    <location>
        <begin position="41"/>
        <end position="51"/>
    </location>
</feature>
<keyword evidence="4" id="KW-0809">Transit peptide</keyword>
<name>A0A0K9PGV8_ZOSMR</name>
<dbReference type="OMA" id="KWTGVCA"/>
<evidence type="ECO:0000256" key="8">
    <source>
        <dbReference type="SAM" id="MobiDB-lite"/>
    </source>
</evidence>
<dbReference type="InterPro" id="IPR001890">
    <property type="entry name" value="RNA-binding_CRM"/>
</dbReference>